<evidence type="ECO:0000256" key="2">
    <source>
        <dbReference type="SAM" id="Phobius"/>
    </source>
</evidence>
<proteinExistence type="predicted"/>
<feature type="compositionally biased region" description="Pro residues" evidence="1">
    <location>
        <begin position="95"/>
        <end position="106"/>
    </location>
</feature>
<gene>
    <name evidence="3" type="ORF">DCHRY22_LOCUS1310</name>
</gene>
<comment type="caution">
    <text evidence="3">The sequence shown here is derived from an EMBL/GenBank/DDBJ whole genome shotgun (WGS) entry which is preliminary data.</text>
</comment>
<keyword evidence="2" id="KW-0472">Membrane</keyword>
<feature type="region of interest" description="Disordered" evidence="1">
    <location>
        <begin position="68"/>
        <end position="140"/>
    </location>
</feature>
<dbReference type="Proteomes" id="UP000789524">
    <property type="component" value="Unassembled WGS sequence"/>
</dbReference>
<sequence>MWAARRHKRKRLADRYTDEHAHTARHSTEQVDYTIIYISLLYVICLRVSVEYVLFILYRYNLYQENRREGDEDQDENSLMEQDARAHGDRGRRPPLTPPRTSPSPLAPLARGPLHGDTSRSADRAERPPQGEPGWEGRGASGCTRSSFVYVGRGGLKVEGGGRRARAGAHLPARRRRSCSSMKRAASSSVSRRLMAAGGGRQAGSGRRHGPRGPGAPAVTPRLAAGHAPAGDSRGRASRGPIGGLRAHHVAAVSTNHSGRLLNAIDARVAGSACDAARFVYCL</sequence>
<feature type="region of interest" description="Disordered" evidence="1">
    <location>
        <begin position="154"/>
        <end position="242"/>
    </location>
</feature>
<evidence type="ECO:0000313" key="4">
    <source>
        <dbReference type="Proteomes" id="UP000789524"/>
    </source>
</evidence>
<accession>A0A8J2QD05</accession>
<feature type="compositionally biased region" description="Basic and acidic residues" evidence="1">
    <location>
        <begin position="82"/>
        <end position="92"/>
    </location>
</feature>
<feature type="compositionally biased region" description="Low complexity" evidence="1">
    <location>
        <begin position="179"/>
        <end position="196"/>
    </location>
</feature>
<reference evidence="3" key="1">
    <citation type="submission" date="2021-09" db="EMBL/GenBank/DDBJ databases">
        <authorList>
            <person name="Martin H S."/>
        </authorList>
    </citation>
    <scope>NUCLEOTIDE SEQUENCE</scope>
</reference>
<evidence type="ECO:0000313" key="3">
    <source>
        <dbReference type="EMBL" id="CAG9559443.1"/>
    </source>
</evidence>
<keyword evidence="2" id="KW-1133">Transmembrane helix</keyword>
<keyword evidence="4" id="KW-1185">Reference proteome</keyword>
<dbReference type="EMBL" id="CAKASE010000043">
    <property type="protein sequence ID" value="CAG9559443.1"/>
    <property type="molecule type" value="Genomic_DNA"/>
</dbReference>
<name>A0A8J2QD05_9NEOP</name>
<evidence type="ECO:0000256" key="1">
    <source>
        <dbReference type="SAM" id="MobiDB-lite"/>
    </source>
</evidence>
<keyword evidence="2" id="KW-0812">Transmembrane</keyword>
<feature type="transmembrane region" description="Helical" evidence="2">
    <location>
        <begin position="35"/>
        <end position="58"/>
    </location>
</feature>
<dbReference type="AlphaFoldDB" id="A0A8J2QD05"/>
<protein>
    <submittedName>
        <fullName evidence="3">(African queen) hypothetical protein</fullName>
    </submittedName>
</protein>
<feature type="compositionally biased region" description="Basic and acidic residues" evidence="1">
    <location>
        <begin position="117"/>
        <end position="129"/>
    </location>
</feature>
<feature type="compositionally biased region" description="Basic residues" evidence="1">
    <location>
        <begin position="163"/>
        <end position="178"/>
    </location>
</feature>
<organism evidence="3 4">
    <name type="scientific">Danaus chrysippus</name>
    <name type="common">African queen</name>
    <dbReference type="NCBI Taxonomy" id="151541"/>
    <lineage>
        <taxon>Eukaryota</taxon>
        <taxon>Metazoa</taxon>
        <taxon>Ecdysozoa</taxon>
        <taxon>Arthropoda</taxon>
        <taxon>Hexapoda</taxon>
        <taxon>Insecta</taxon>
        <taxon>Pterygota</taxon>
        <taxon>Neoptera</taxon>
        <taxon>Endopterygota</taxon>
        <taxon>Lepidoptera</taxon>
        <taxon>Glossata</taxon>
        <taxon>Ditrysia</taxon>
        <taxon>Papilionoidea</taxon>
        <taxon>Nymphalidae</taxon>
        <taxon>Danainae</taxon>
        <taxon>Danaini</taxon>
        <taxon>Danaina</taxon>
        <taxon>Danaus</taxon>
        <taxon>Anosia</taxon>
    </lineage>
</organism>